<sequence>MCGESCIRDLLQFLLFILILLITTPLLGSYMAKVFGAESLPGERLIYRVLNIDPSDCFQRDRSGGYVSSAFLSKPAASQSAGL</sequence>
<accession>D3DFQ4</accession>
<dbReference type="AlphaFoldDB" id="D3DFQ4"/>
<organism evidence="1 2">
    <name type="scientific">Hydrogenobacter thermophilus (strain DSM 6534 / IAM 12695 / TK-6)</name>
    <dbReference type="NCBI Taxonomy" id="608538"/>
    <lineage>
        <taxon>Bacteria</taxon>
        <taxon>Pseudomonadati</taxon>
        <taxon>Aquificota</taxon>
        <taxon>Aquificia</taxon>
        <taxon>Aquificales</taxon>
        <taxon>Aquificaceae</taxon>
        <taxon>Hydrogenobacter</taxon>
    </lineage>
</organism>
<evidence type="ECO:0000313" key="2">
    <source>
        <dbReference type="Proteomes" id="UP000002574"/>
    </source>
</evidence>
<dbReference type="KEGG" id="hth:HTH_0189"/>
<keyword evidence="2" id="KW-1185">Reference proteome</keyword>
<reference evidence="1 2" key="1">
    <citation type="journal article" date="2010" name="J. Bacteriol.">
        <title>Complete genome sequence of the thermophilic, obligately chemolithoautotrophic hydrogen-oxidizing bacterium Hydrogenobacter thermophilus TK-6.</title>
        <authorList>
            <person name="Arai H."/>
            <person name="Kanbe H."/>
            <person name="Ishii M."/>
            <person name="Igarashi Y."/>
        </authorList>
    </citation>
    <scope>NUCLEOTIDE SEQUENCE [LARGE SCALE GENOMIC DNA]</scope>
    <source>
        <strain evidence="2">DSM 6534 / IAM 12695 / TK-6 [Tokyo]</strain>
    </source>
</reference>
<dbReference type="STRING" id="608538.HTH_0189"/>
<dbReference type="Proteomes" id="UP000002574">
    <property type="component" value="Chromosome"/>
</dbReference>
<evidence type="ECO:0000313" key="1">
    <source>
        <dbReference type="EMBL" id="BAI68656.1"/>
    </source>
</evidence>
<name>D3DFQ4_HYDTT</name>
<dbReference type="EMBL" id="AP011112">
    <property type="protein sequence ID" value="BAI68656.1"/>
    <property type="molecule type" value="Genomic_DNA"/>
</dbReference>
<proteinExistence type="predicted"/>
<gene>
    <name evidence="1" type="ordered locus">HTH_0189</name>
</gene>
<protein>
    <submittedName>
        <fullName evidence="1">Uncharacterized protein</fullName>
    </submittedName>
</protein>